<dbReference type="InterPro" id="IPR007011">
    <property type="entry name" value="LEA_SMP_dom"/>
</dbReference>
<dbReference type="AlphaFoldDB" id="A0AB40CCM9"/>
<dbReference type="Pfam" id="PF04927">
    <property type="entry name" value="SMP"/>
    <property type="match status" value="1"/>
</dbReference>
<evidence type="ECO:0000313" key="6">
    <source>
        <dbReference type="RefSeq" id="XP_039137124.1"/>
    </source>
</evidence>
<dbReference type="InterPro" id="IPR042971">
    <property type="entry name" value="LEA_SMP"/>
</dbReference>
<evidence type="ECO:0000313" key="5">
    <source>
        <dbReference type="Proteomes" id="UP001515500"/>
    </source>
</evidence>
<dbReference type="PANTHER" id="PTHR31174:SF7">
    <property type="entry name" value="LATE EMBRYOGENESIS ABUNDANT PROTEIN 31-RELATED"/>
    <property type="match status" value="1"/>
</dbReference>
<feature type="region of interest" description="Disordered" evidence="3">
    <location>
        <begin position="1"/>
        <end position="51"/>
    </location>
</feature>
<evidence type="ECO:0000256" key="1">
    <source>
        <dbReference type="ARBA" id="ARBA00010733"/>
    </source>
</evidence>
<evidence type="ECO:0000256" key="3">
    <source>
        <dbReference type="SAM" id="MobiDB-lite"/>
    </source>
</evidence>
<evidence type="ECO:0000259" key="4">
    <source>
        <dbReference type="Pfam" id="PF04927"/>
    </source>
</evidence>
<gene>
    <name evidence="6" type="primary">LOC120274657</name>
</gene>
<name>A0AB40CCM9_DIOCR</name>
<reference evidence="6" key="1">
    <citation type="submission" date="2025-08" db="UniProtKB">
        <authorList>
            <consortium name="RefSeq"/>
        </authorList>
    </citation>
    <scope>IDENTIFICATION</scope>
</reference>
<protein>
    <submittedName>
        <fullName evidence="6">Late embryogenesis abundant protein D-34-like</fullName>
    </submittedName>
</protein>
<evidence type="ECO:0000256" key="2">
    <source>
        <dbReference type="ARBA" id="ARBA00022737"/>
    </source>
</evidence>
<keyword evidence="2" id="KW-0677">Repeat</keyword>
<dbReference type="RefSeq" id="XP_039137124.1">
    <property type="nucleotide sequence ID" value="XM_039281190.1"/>
</dbReference>
<sequence>MSKEQQPSMPQNQTSSPIKYLDLSSQTMQSSTAAYQGVSTTQSDLPSGSSHVITETFSGHAVEQYSGEELIKITEPVGKLNNQNGLTIGEALEAAVITEGSQPVMLSDAAAIKAAEEIITGGGAPVSGGVADQV</sequence>
<dbReference type="GeneID" id="120274657"/>
<organism evidence="5 6">
    <name type="scientific">Dioscorea cayennensis subsp. rotundata</name>
    <name type="common">White Guinea yam</name>
    <name type="synonym">Dioscorea rotundata</name>
    <dbReference type="NCBI Taxonomy" id="55577"/>
    <lineage>
        <taxon>Eukaryota</taxon>
        <taxon>Viridiplantae</taxon>
        <taxon>Streptophyta</taxon>
        <taxon>Embryophyta</taxon>
        <taxon>Tracheophyta</taxon>
        <taxon>Spermatophyta</taxon>
        <taxon>Magnoliopsida</taxon>
        <taxon>Liliopsida</taxon>
        <taxon>Dioscoreales</taxon>
        <taxon>Dioscoreaceae</taxon>
        <taxon>Dioscorea</taxon>
    </lineage>
</organism>
<keyword evidence="5" id="KW-1185">Reference proteome</keyword>
<accession>A0AB40CCM9</accession>
<dbReference type="Proteomes" id="UP001515500">
    <property type="component" value="Chromosome 13"/>
</dbReference>
<comment type="similarity">
    <text evidence="1">Belongs to the LEA type SMP family.</text>
</comment>
<proteinExistence type="inferred from homology"/>
<feature type="domain" description="SMP" evidence="4">
    <location>
        <begin position="87"/>
        <end position="134"/>
    </location>
</feature>
<dbReference type="PANTHER" id="PTHR31174">
    <property type="entry name" value="SEED MATURATION FAMILY PROTEIN"/>
    <property type="match status" value="1"/>
</dbReference>